<dbReference type="Gene3D" id="2.60.120.40">
    <property type="match status" value="1"/>
</dbReference>
<evidence type="ECO:0000256" key="4">
    <source>
        <dbReference type="PROSITE-ProRule" id="PRU00221"/>
    </source>
</evidence>
<dbReference type="PROSITE" id="PS50082">
    <property type="entry name" value="WD_REPEATS_2"/>
    <property type="match status" value="1"/>
</dbReference>
<dbReference type="EMBL" id="JACVVK020000018">
    <property type="protein sequence ID" value="KAK7503871.1"/>
    <property type="molecule type" value="Genomic_DNA"/>
</dbReference>
<keyword evidence="2 4" id="KW-0853">WD repeat</keyword>
<feature type="non-terminal residue" evidence="6">
    <location>
        <position position="396"/>
    </location>
</feature>
<dbReference type="InterPro" id="IPR001680">
    <property type="entry name" value="WD40_rpt"/>
</dbReference>
<keyword evidence="7" id="KW-1185">Reference proteome</keyword>
<dbReference type="PROSITE" id="PS50871">
    <property type="entry name" value="C1Q"/>
    <property type="match status" value="1"/>
</dbReference>
<dbReference type="PROSITE" id="PS00678">
    <property type="entry name" value="WD_REPEATS_1"/>
    <property type="match status" value="1"/>
</dbReference>
<dbReference type="Gene3D" id="2.130.10.10">
    <property type="entry name" value="YVTN repeat-like/Quinoprotein amine dehydrogenase"/>
    <property type="match status" value="2"/>
</dbReference>
<dbReference type="Pfam" id="PF24796">
    <property type="entry name" value="WDR55"/>
    <property type="match status" value="1"/>
</dbReference>
<comment type="similarity">
    <text evidence="1">Belongs to the WD repeat WDR55 family.</text>
</comment>
<dbReference type="Proteomes" id="UP001519460">
    <property type="component" value="Unassembled WGS sequence"/>
</dbReference>
<organism evidence="6 7">
    <name type="scientific">Batillaria attramentaria</name>
    <dbReference type="NCBI Taxonomy" id="370345"/>
    <lineage>
        <taxon>Eukaryota</taxon>
        <taxon>Metazoa</taxon>
        <taxon>Spiralia</taxon>
        <taxon>Lophotrochozoa</taxon>
        <taxon>Mollusca</taxon>
        <taxon>Gastropoda</taxon>
        <taxon>Caenogastropoda</taxon>
        <taxon>Sorbeoconcha</taxon>
        <taxon>Cerithioidea</taxon>
        <taxon>Batillariidae</taxon>
        <taxon>Batillaria</taxon>
    </lineage>
</organism>
<feature type="repeat" description="WD" evidence="4">
    <location>
        <begin position="104"/>
        <end position="144"/>
    </location>
</feature>
<dbReference type="InterPro" id="IPR036322">
    <property type="entry name" value="WD40_repeat_dom_sf"/>
</dbReference>
<dbReference type="AlphaFoldDB" id="A0ABD0LXF1"/>
<sequence>MASSGAASKEEDVPGDIVHEDLVLAVTCHPSQNLIASGCIDGSVTIHSFSASEKIKLLRTLPHHKKSCRALRFSPGGKRLYTAGKDKSLWCIDTETGGIRRKIKAAHESAIYSLLVTGERFVATGDDDGVLKLWDMRSKSATMELKECEEFISDMIIDQQQKILVATSGEGTLTAFNIRRKRMDLQSELFDSELLSLAAVKGEQRVVCGSGDGTLNIFHWGQWGNISDRFPGHPMSIDCIVPITEDIVCTGSMDGMIRAVNILPNRFLGIVGEHEDFPIEGLALSHDKQYLASCSHDQRVKFWFVGDVKKEKINVSKKAKHSNQTKRLGTAAKKMGTVDVDTSKLVFTGVTGTDRVNSRLSPVKFDNVLANPSNLYNNADGKIKIPVNGVYYITLG</sequence>
<evidence type="ECO:0000256" key="3">
    <source>
        <dbReference type="ARBA" id="ARBA00022737"/>
    </source>
</evidence>
<reference evidence="6 7" key="1">
    <citation type="journal article" date="2023" name="Sci. Data">
        <title>Genome assembly of the Korean intertidal mud-creeper Batillaria attramentaria.</title>
        <authorList>
            <person name="Patra A.K."/>
            <person name="Ho P.T."/>
            <person name="Jun S."/>
            <person name="Lee S.J."/>
            <person name="Kim Y."/>
            <person name="Won Y.J."/>
        </authorList>
    </citation>
    <scope>NUCLEOTIDE SEQUENCE [LARGE SCALE GENOMIC DNA]</scope>
    <source>
        <strain evidence="6">Wonlab-2016</strain>
    </source>
</reference>
<evidence type="ECO:0000313" key="7">
    <source>
        <dbReference type="Proteomes" id="UP001519460"/>
    </source>
</evidence>
<dbReference type="PANTHER" id="PTHR44019">
    <property type="entry name" value="WD REPEAT-CONTAINING PROTEIN 55"/>
    <property type="match status" value="1"/>
</dbReference>
<dbReference type="InterPro" id="IPR001073">
    <property type="entry name" value="C1q_dom"/>
</dbReference>
<evidence type="ECO:0000256" key="2">
    <source>
        <dbReference type="ARBA" id="ARBA00022574"/>
    </source>
</evidence>
<keyword evidence="3" id="KW-0677">Repeat</keyword>
<dbReference type="SMART" id="SM00320">
    <property type="entry name" value="WD40"/>
    <property type="match status" value="7"/>
</dbReference>
<dbReference type="InterPro" id="IPR008983">
    <property type="entry name" value="Tumour_necrosis_fac-like_dom"/>
</dbReference>
<dbReference type="PROSITE" id="PS50294">
    <property type="entry name" value="WD_REPEATS_REGION"/>
    <property type="match status" value="1"/>
</dbReference>
<accession>A0ABD0LXF1</accession>
<evidence type="ECO:0000313" key="6">
    <source>
        <dbReference type="EMBL" id="KAK7503871.1"/>
    </source>
</evidence>
<name>A0ABD0LXF1_9CAEN</name>
<proteinExistence type="inferred from homology"/>
<comment type="caution">
    <text evidence="6">The sequence shown here is derived from an EMBL/GenBank/DDBJ whole genome shotgun (WGS) entry which is preliminary data.</text>
</comment>
<dbReference type="SUPFAM" id="SSF50978">
    <property type="entry name" value="WD40 repeat-like"/>
    <property type="match status" value="1"/>
</dbReference>
<gene>
    <name evidence="6" type="ORF">BaRGS_00004994</name>
</gene>
<feature type="domain" description="C1q" evidence="5">
    <location>
        <begin position="340"/>
        <end position="396"/>
    </location>
</feature>
<dbReference type="PANTHER" id="PTHR44019:SF20">
    <property type="entry name" value="WD REPEAT-CONTAINING PROTEIN 55"/>
    <property type="match status" value="1"/>
</dbReference>
<protein>
    <recommendedName>
        <fullName evidence="5">C1q domain-containing protein</fullName>
    </recommendedName>
</protein>
<dbReference type="InterPro" id="IPR015943">
    <property type="entry name" value="WD40/YVTN_repeat-like_dom_sf"/>
</dbReference>
<dbReference type="InterPro" id="IPR019775">
    <property type="entry name" value="WD40_repeat_CS"/>
</dbReference>
<evidence type="ECO:0000256" key="1">
    <source>
        <dbReference type="ARBA" id="ARBA00007625"/>
    </source>
</evidence>
<dbReference type="SUPFAM" id="SSF49842">
    <property type="entry name" value="TNF-like"/>
    <property type="match status" value="1"/>
</dbReference>
<dbReference type="InterPro" id="IPR050505">
    <property type="entry name" value="WDR55/POC1"/>
</dbReference>
<evidence type="ECO:0000259" key="5">
    <source>
        <dbReference type="PROSITE" id="PS50871"/>
    </source>
</evidence>
<dbReference type="Pfam" id="PF00386">
    <property type="entry name" value="C1q"/>
    <property type="match status" value="1"/>
</dbReference>